<proteinExistence type="predicted"/>
<dbReference type="EMBL" id="CM039438">
    <property type="protein sequence ID" value="KAI4299648.1"/>
    <property type="molecule type" value="Genomic_DNA"/>
</dbReference>
<protein>
    <submittedName>
        <fullName evidence="1">Uncharacterized protein</fullName>
    </submittedName>
</protein>
<sequence>MPVRLARIGHFRPFLWIFFIPSQLAVLVVFHLYKQSLTTLLLGFFCIPPASTSSFFFLFSKQSCSQCCLLE</sequence>
<keyword evidence="2" id="KW-1185">Reference proteome</keyword>
<dbReference type="Proteomes" id="UP000828941">
    <property type="component" value="Chromosome 13"/>
</dbReference>
<organism evidence="1 2">
    <name type="scientific">Bauhinia variegata</name>
    <name type="common">Purple orchid tree</name>
    <name type="synonym">Phanera variegata</name>
    <dbReference type="NCBI Taxonomy" id="167791"/>
    <lineage>
        <taxon>Eukaryota</taxon>
        <taxon>Viridiplantae</taxon>
        <taxon>Streptophyta</taxon>
        <taxon>Embryophyta</taxon>
        <taxon>Tracheophyta</taxon>
        <taxon>Spermatophyta</taxon>
        <taxon>Magnoliopsida</taxon>
        <taxon>eudicotyledons</taxon>
        <taxon>Gunneridae</taxon>
        <taxon>Pentapetalae</taxon>
        <taxon>rosids</taxon>
        <taxon>fabids</taxon>
        <taxon>Fabales</taxon>
        <taxon>Fabaceae</taxon>
        <taxon>Cercidoideae</taxon>
        <taxon>Cercideae</taxon>
        <taxon>Bauhiniinae</taxon>
        <taxon>Bauhinia</taxon>
    </lineage>
</organism>
<evidence type="ECO:0000313" key="1">
    <source>
        <dbReference type="EMBL" id="KAI4299648.1"/>
    </source>
</evidence>
<comment type="caution">
    <text evidence="1">The sequence shown here is derived from an EMBL/GenBank/DDBJ whole genome shotgun (WGS) entry which is preliminary data.</text>
</comment>
<name>A0ACB9KQU2_BAUVA</name>
<evidence type="ECO:0000313" key="2">
    <source>
        <dbReference type="Proteomes" id="UP000828941"/>
    </source>
</evidence>
<reference evidence="1 2" key="1">
    <citation type="journal article" date="2022" name="DNA Res.">
        <title>Chromosomal-level genome assembly of the orchid tree Bauhinia variegata (Leguminosae; Cercidoideae) supports the allotetraploid origin hypothesis of Bauhinia.</title>
        <authorList>
            <person name="Zhong Y."/>
            <person name="Chen Y."/>
            <person name="Zheng D."/>
            <person name="Pang J."/>
            <person name="Liu Y."/>
            <person name="Luo S."/>
            <person name="Meng S."/>
            <person name="Qian L."/>
            <person name="Wei D."/>
            <person name="Dai S."/>
            <person name="Zhou R."/>
        </authorList>
    </citation>
    <scope>NUCLEOTIDE SEQUENCE [LARGE SCALE GENOMIC DNA]</scope>
    <source>
        <strain evidence="1">BV-YZ2020</strain>
    </source>
</reference>
<accession>A0ACB9KQU2</accession>
<gene>
    <name evidence="1" type="ORF">L6164_033084</name>
</gene>